<dbReference type="AlphaFoldDB" id="A0A2V3IK66"/>
<keyword evidence="3" id="KW-1185">Reference proteome</keyword>
<dbReference type="Proteomes" id="UP000247409">
    <property type="component" value="Unassembled WGS sequence"/>
</dbReference>
<gene>
    <name evidence="2" type="ORF">BWQ96_07810</name>
</gene>
<evidence type="ECO:0000256" key="1">
    <source>
        <dbReference type="SAM" id="MobiDB-lite"/>
    </source>
</evidence>
<organism evidence="2 3">
    <name type="scientific">Gracilariopsis chorda</name>
    <dbReference type="NCBI Taxonomy" id="448386"/>
    <lineage>
        <taxon>Eukaryota</taxon>
        <taxon>Rhodophyta</taxon>
        <taxon>Florideophyceae</taxon>
        <taxon>Rhodymeniophycidae</taxon>
        <taxon>Gracilariales</taxon>
        <taxon>Gracilariaceae</taxon>
        <taxon>Gracilariopsis</taxon>
    </lineage>
</organism>
<sequence length="140" mass="15150">MSFFDKQAKQALLKQVGKKLEEHKSKLSAKSSASAPTTHDGTENPYVPPYAHQSSSTPHQQYRPPAGYPGSSHQPSSSSGHPQQHTAQDKKNWQDKLSSKLQDPSVQAKAQKAAKSKATKKVTKSLLKGAGQLLAGTFEE</sequence>
<evidence type="ECO:0000313" key="2">
    <source>
        <dbReference type="EMBL" id="PXF42472.1"/>
    </source>
</evidence>
<evidence type="ECO:0000313" key="3">
    <source>
        <dbReference type="Proteomes" id="UP000247409"/>
    </source>
</evidence>
<feature type="compositionally biased region" description="Basic residues" evidence="1">
    <location>
        <begin position="112"/>
        <end position="122"/>
    </location>
</feature>
<reference evidence="2 3" key="1">
    <citation type="journal article" date="2018" name="Mol. Biol. Evol.">
        <title>Analysis of the draft genome of the red seaweed Gracilariopsis chorda provides insights into genome size evolution in Rhodophyta.</title>
        <authorList>
            <person name="Lee J."/>
            <person name="Yang E.C."/>
            <person name="Graf L."/>
            <person name="Yang J.H."/>
            <person name="Qiu H."/>
            <person name="Zel Zion U."/>
            <person name="Chan C.X."/>
            <person name="Stephens T.G."/>
            <person name="Weber A.P.M."/>
            <person name="Boo G.H."/>
            <person name="Boo S.M."/>
            <person name="Kim K.M."/>
            <person name="Shin Y."/>
            <person name="Jung M."/>
            <person name="Lee S.J."/>
            <person name="Yim H.S."/>
            <person name="Lee J.H."/>
            <person name="Bhattacharya D."/>
            <person name="Yoon H.S."/>
        </authorList>
    </citation>
    <scope>NUCLEOTIDE SEQUENCE [LARGE SCALE GENOMIC DNA]</scope>
    <source>
        <strain evidence="2 3">SKKU-2015</strain>
        <tissue evidence="2">Whole body</tissue>
    </source>
</reference>
<dbReference type="EMBL" id="NBIV01000162">
    <property type="protein sequence ID" value="PXF42472.1"/>
    <property type="molecule type" value="Genomic_DNA"/>
</dbReference>
<comment type="caution">
    <text evidence="2">The sequence shown here is derived from an EMBL/GenBank/DDBJ whole genome shotgun (WGS) entry which is preliminary data.</text>
</comment>
<feature type="compositionally biased region" description="Low complexity" evidence="1">
    <location>
        <begin position="69"/>
        <end position="85"/>
    </location>
</feature>
<protein>
    <submittedName>
        <fullName evidence="2">Uncharacterized protein</fullName>
    </submittedName>
</protein>
<accession>A0A2V3IK66</accession>
<proteinExistence type="predicted"/>
<feature type="compositionally biased region" description="Basic and acidic residues" evidence="1">
    <location>
        <begin position="87"/>
        <end position="98"/>
    </location>
</feature>
<name>A0A2V3IK66_9FLOR</name>
<feature type="region of interest" description="Disordered" evidence="1">
    <location>
        <begin position="1"/>
        <end position="122"/>
    </location>
</feature>